<dbReference type="OrthoDB" id="2440770at2759"/>
<accession>A0A9N9HDE9</accession>
<organism evidence="1 2">
    <name type="scientific">Ambispora leptoticha</name>
    <dbReference type="NCBI Taxonomy" id="144679"/>
    <lineage>
        <taxon>Eukaryota</taxon>
        <taxon>Fungi</taxon>
        <taxon>Fungi incertae sedis</taxon>
        <taxon>Mucoromycota</taxon>
        <taxon>Glomeromycotina</taxon>
        <taxon>Glomeromycetes</taxon>
        <taxon>Archaeosporales</taxon>
        <taxon>Ambisporaceae</taxon>
        <taxon>Ambispora</taxon>
    </lineage>
</organism>
<gene>
    <name evidence="1" type="ORF">ALEPTO_LOCUS10485</name>
</gene>
<evidence type="ECO:0000313" key="1">
    <source>
        <dbReference type="EMBL" id="CAG8667029.1"/>
    </source>
</evidence>
<reference evidence="1" key="1">
    <citation type="submission" date="2021-06" db="EMBL/GenBank/DDBJ databases">
        <authorList>
            <person name="Kallberg Y."/>
            <person name="Tangrot J."/>
            <person name="Rosling A."/>
        </authorList>
    </citation>
    <scope>NUCLEOTIDE SEQUENCE</scope>
    <source>
        <strain evidence="1">FL130A</strain>
    </source>
</reference>
<dbReference type="AlphaFoldDB" id="A0A9N9HDE9"/>
<name>A0A9N9HDE9_9GLOM</name>
<protein>
    <submittedName>
        <fullName evidence="1">10195_t:CDS:1</fullName>
    </submittedName>
</protein>
<dbReference type="EMBL" id="CAJVPS010011792">
    <property type="protein sequence ID" value="CAG8667029.1"/>
    <property type="molecule type" value="Genomic_DNA"/>
</dbReference>
<feature type="non-terminal residue" evidence="1">
    <location>
        <position position="1"/>
    </location>
</feature>
<dbReference type="Proteomes" id="UP000789508">
    <property type="component" value="Unassembled WGS sequence"/>
</dbReference>
<comment type="caution">
    <text evidence="1">The sequence shown here is derived from an EMBL/GenBank/DDBJ whole genome shotgun (WGS) entry which is preliminary data.</text>
</comment>
<sequence>LLYDNDEQYTLTIAFPNTPIYTHQNNRNTTQVAVCNGYKNNNTRHYPPILTDIPLEIQNVLMFHRRYLSPVHMSCSLGRTAGTNHYTHYRHLEGLINISHNYRTLEVYSGTAGAYLNTNEPPNWFHETLIPASNWLKQHNELIKKYASNINITHPSPENPVPVLLPLARQSINTQESFSNIYRSNLPDKTSRPSDLVVPNDSFPLEIHNEDSHYNRLVAGSINNTNLPILFNNPDLEALIFPDLFSNSNSYYENIRQLLNFQPSLESYGKYIKLRML</sequence>
<evidence type="ECO:0000313" key="2">
    <source>
        <dbReference type="Proteomes" id="UP000789508"/>
    </source>
</evidence>
<keyword evidence="2" id="KW-1185">Reference proteome</keyword>
<proteinExistence type="predicted"/>